<sequence length="371" mass="40958">MVSRIAVHPSRPVAYTNVKKVFLLLPSQNALTSAKGRNSGGGAPMSRVSSAIPRRHLTTGGGRRRTAMSSDDAEIVRLNVGGSLYTTCRKTLLKDPNSMFPQLLAGGDEAARHEAYSAILADGTLFIDRDGPLFTYVLDYLRSGRLVLSDNFRETARLREEIVFYQLNGMLRLIAPYYNVRYPNKALLTNGTTSAITPTNPVTESGGYITLGYRGTFAFGRDGQADVKFRKLHRILVCGKAALCREVFGDTLNESRDPDREGIERYTSRLYLKHQCLEKACDTLTEKGFKLVATCSSGANGLATPGHSLITSQSGCNQQELMNQRNSGDYEEQRWAHYTEYVFYREPQVNSTLATLGNHALSPITSSSFSI</sequence>
<keyword evidence="4" id="KW-0597">Phosphoprotein</keyword>
<evidence type="ECO:0008006" key="12">
    <source>
        <dbReference type="Google" id="ProtNLM"/>
    </source>
</evidence>
<dbReference type="EMBL" id="JAUCMV010000005">
    <property type="protein sequence ID" value="KAK0394291.1"/>
    <property type="molecule type" value="Genomic_DNA"/>
</dbReference>
<organism evidence="10 11">
    <name type="scientific">Steinernema hermaphroditum</name>
    <dbReference type="NCBI Taxonomy" id="289476"/>
    <lineage>
        <taxon>Eukaryota</taxon>
        <taxon>Metazoa</taxon>
        <taxon>Ecdysozoa</taxon>
        <taxon>Nematoda</taxon>
        <taxon>Chromadorea</taxon>
        <taxon>Rhabditida</taxon>
        <taxon>Tylenchina</taxon>
        <taxon>Panagrolaimomorpha</taxon>
        <taxon>Strongyloidoidea</taxon>
        <taxon>Steinernematidae</taxon>
        <taxon>Steinernema</taxon>
    </lineage>
</organism>
<dbReference type="Pfam" id="PF23110">
    <property type="entry name" value="H1_KCTD8_12_16"/>
    <property type="match status" value="1"/>
</dbReference>
<evidence type="ECO:0000313" key="10">
    <source>
        <dbReference type="EMBL" id="KAK0394291.1"/>
    </source>
</evidence>
<accession>A0AA39LE06</accession>
<dbReference type="CDD" id="cd22204">
    <property type="entry name" value="H1_KCTD12-like"/>
    <property type="match status" value="1"/>
</dbReference>
<dbReference type="SUPFAM" id="SSF54695">
    <property type="entry name" value="POZ domain"/>
    <property type="match status" value="1"/>
</dbReference>
<keyword evidence="6" id="KW-0966">Cell projection</keyword>
<comment type="caution">
    <text evidence="10">The sequence shown here is derived from an EMBL/GenBank/DDBJ whole genome shotgun (WGS) entry which is preliminary data.</text>
</comment>
<dbReference type="GO" id="GO:0005886">
    <property type="term" value="C:plasma membrane"/>
    <property type="evidence" value="ECO:0007669"/>
    <property type="project" value="UniProtKB-SubCell"/>
</dbReference>
<keyword evidence="11" id="KW-1185">Reference proteome</keyword>
<dbReference type="InterPro" id="IPR011333">
    <property type="entry name" value="SKP1/BTB/POZ_sf"/>
</dbReference>
<evidence type="ECO:0000256" key="4">
    <source>
        <dbReference type="ARBA" id="ARBA00022553"/>
    </source>
</evidence>
<dbReference type="AlphaFoldDB" id="A0AA39LE06"/>
<evidence type="ECO:0000256" key="6">
    <source>
        <dbReference type="ARBA" id="ARBA00023273"/>
    </source>
</evidence>
<proteinExistence type="predicted"/>
<keyword evidence="3" id="KW-1003">Cell membrane</keyword>
<feature type="domain" description="KCTD8/12/16 H1" evidence="9">
    <location>
        <begin position="207"/>
        <end position="345"/>
    </location>
</feature>
<dbReference type="PANTHER" id="PTHR14499:SF136">
    <property type="entry name" value="GH08630P"/>
    <property type="match status" value="1"/>
</dbReference>
<keyword evidence="5" id="KW-0472">Membrane</keyword>
<feature type="compositionally biased region" description="Basic residues" evidence="7">
    <location>
        <begin position="53"/>
        <end position="66"/>
    </location>
</feature>
<dbReference type="Proteomes" id="UP001175271">
    <property type="component" value="Unassembled WGS sequence"/>
</dbReference>
<dbReference type="Pfam" id="PF02214">
    <property type="entry name" value="BTB_2"/>
    <property type="match status" value="1"/>
</dbReference>
<evidence type="ECO:0000259" key="8">
    <source>
        <dbReference type="Pfam" id="PF02214"/>
    </source>
</evidence>
<evidence type="ECO:0000256" key="7">
    <source>
        <dbReference type="SAM" id="MobiDB-lite"/>
    </source>
</evidence>
<evidence type="ECO:0000256" key="5">
    <source>
        <dbReference type="ARBA" id="ARBA00023136"/>
    </source>
</evidence>
<gene>
    <name evidence="10" type="ORF">QR680_000670</name>
</gene>
<dbReference type="InterPro" id="IPR057093">
    <property type="entry name" value="H1_KCTD8_12_16"/>
</dbReference>
<evidence type="ECO:0000313" key="11">
    <source>
        <dbReference type="Proteomes" id="UP001175271"/>
    </source>
</evidence>
<dbReference type="GO" id="GO:0051260">
    <property type="term" value="P:protein homooligomerization"/>
    <property type="evidence" value="ECO:0007669"/>
    <property type="project" value="InterPro"/>
</dbReference>
<protein>
    <recommendedName>
        <fullName evidence="12">BTB domain-containing protein</fullName>
    </recommendedName>
</protein>
<evidence type="ECO:0000259" key="9">
    <source>
        <dbReference type="Pfam" id="PF23110"/>
    </source>
</evidence>
<dbReference type="Gene3D" id="3.30.710.10">
    <property type="entry name" value="Potassium Channel Kv1.1, Chain A"/>
    <property type="match status" value="1"/>
</dbReference>
<dbReference type="GO" id="GO:0043005">
    <property type="term" value="C:neuron projection"/>
    <property type="evidence" value="ECO:0007669"/>
    <property type="project" value="UniProtKB-SubCell"/>
</dbReference>
<evidence type="ECO:0000256" key="2">
    <source>
        <dbReference type="ARBA" id="ARBA00004487"/>
    </source>
</evidence>
<comment type="subcellular location">
    <subcellularLocation>
        <location evidence="1">Cell membrane</location>
    </subcellularLocation>
    <subcellularLocation>
        <location evidence="2">Cell projection</location>
        <location evidence="2">Neuron projection</location>
    </subcellularLocation>
</comment>
<name>A0AA39LE06_9BILA</name>
<evidence type="ECO:0000256" key="3">
    <source>
        <dbReference type="ARBA" id="ARBA00022475"/>
    </source>
</evidence>
<feature type="region of interest" description="Disordered" evidence="7">
    <location>
        <begin position="33"/>
        <end position="69"/>
    </location>
</feature>
<feature type="domain" description="Potassium channel tetramerisation-type BTB" evidence="8">
    <location>
        <begin position="76"/>
        <end position="169"/>
    </location>
</feature>
<reference evidence="10" key="1">
    <citation type="submission" date="2023-06" db="EMBL/GenBank/DDBJ databases">
        <title>Genomic analysis of the entomopathogenic nematode Steinernema hermaphroditum.</title>
        <authorList>
            <person name="Schwarz E.M."/>
            <person name="Heppert J.K."/>
            <person name="Baniya A."/>
            <person name="Schwartz H.T."/>
            <person name="Tan C.-H."/>
            <person name="Antoshechkin I."/>
            <person name="Sternberg P.W."/>
            <person name="Goodrich-Blair H."/>
            <person name="Dillman A.R."/>
        </authorList>
    </citation>
    <scope>NUCLEOTIDE SEQUENCE</scope>
    <source>
        <strain evidence="10">PS9179</strain>
        <tissue evidence="10">Whole animal</tissue>
    </source>
</reference>
<dbReference type="PANTHER" id="PTHR14499">
    <property type="entry name" value="POTASSIUM CHANNEL TETRAMERIZATION DOMAIN-CONTAINING"/>
    <property type="match status" value="1"/>
</dbReference>
<dbReference type="InterPro" id="IPR003131">
    <property type="entry name" value="T1-type_BTB"/>
</dbReference>
<evidence type="ECO:0000256" key="1">
    <source>
        <dbReference type="ARBA" id="ARBA00004236"/>
    </source>
</evidence>